<evidence type="ECO:0000313" key="1">
    <source>
        <dbReference type="EMBL" id="PIA33512.1"/>
    </source>
</evidence>
<organism evidence="1 2">
    <name type="scientific">Aquilegia coerulea</name>
    <name type="common">Rocky mountain columbine</name>
    <dbReference type="NCBI Taxonomy" id="218851"/>
    <lineage>
        <taxon>Eukaryota</taxon>
        <taxon>Viridiplantae</taxon>
        <taxon>Streptophyta</taxon>
        <taxon>Embryophyta</taxon>
        <taxon>Tracheophyta</taxon>
        <taxon>Spermatophyta</taxon>
        <taxon>Magnoliopsida</taxon>
        <taxon>Ranunculales</taxon>
        <taxon>Ranunculaceae</taxon>
        <taxon>Thalictroideae</taxon>
        <taxon>Aquilegia</taxon>
    </lineage>
</organism>
<dbReference type="InParanoid" id="A0A2G5CQF7"/>
<reference evidence="1 2" key="1">
    <citation type="submission" date="2017-09" db="EMBL/GenBank/DDBJ databases">
        <title>WGS assembly of Aquilegia coerulea Goldsmith.</title>
        <authorList>
            <person name="Hodges S."/>
            <person name="Kramer E."/>
            <person name="Nordborg M."/>
            <person name="Tomkins J."/>
            <person name="Borevitz J."/>
            <person name="Derieg N."/>
            <person name="Yan J."/>
            <person name="Mihaltcheva S."/>
            <person name="Hayes R.D."/>
            <person name="Rokhsar D."/>
        </authorList>
    </citation>
    <scope>NUCLEOTIDE SEQUENCE [LARGE SCALE GENOMIC DNA]</scope>
    <source>
        <strain evidence="2">cv. Goldsmith</strain>
    </source>
</reference>
<protein>
    <submittedName>
        <fullName evidence="1">Uncharacterized protein</fullName>
    </submittedName>
</protein>
<proteinExistence type="predicted"/>
<sequence>MQSFLTQHLQDVVSFLLFSVLTTRSSEKLYIDKPVAFTDSNFCKSHFTISSDHLQVASIIGKVGSS</sequence>
<dbReference type="Proteomes" id="UP000230069">
    <property type="component" value="Unassembled WGS sequence"/>
</dbReference>
<dbReference type="EMBL" id="KZ305058">
    <property type="protein sequence ID" value="PIA33512.1"/>
    <property type="molecule type" value="Genomic_DNA"/>
</dbReference>
<accession>A0A2G5CQF7</accession>
<evidence type="ECO:0000313" key="2">
    <source>
        <dbReference type="Proteomes" id="UP000230069"/>
    </source>
</evidence>
<keyword evidence="2" id="KW-1185">Reference proteome</keyword>
<gene>
    <name evidence="1" type="ORF">AQUCO_04100151v1</name>
</gene>
<dbReference type="AlphaFoldDB" id="A0A2G5CQF7"/>
<name>A0A2G5CQF7_AQUCA</name>